<evidence type="ECO:0000313" key="8">
    <source>
        <dbReference type="Proteomes" id="UP000770661"/>
    </source>
</evidence>
<dbReference type="OrthoDB" id="70161at2759"/>
<feature type="domain" description="Autophagy-related protein 13 N-terminal" evidence="6">
    <location>
        <begin position="135"/>
        <end position="204"/>
    </location>
</feature>
<dbReference type="GO" id="GO:0005829">
    <property type="term" value="C:cytosol"/>
    <property type="evidence" value="ECO:0007669"/>
    <property type="project" value="TreeGrafter"/>
</dbReference>
<dbReference type="InterPro" id="IPR036570">
    <property type="entry name" value="HORMA_dom_sf"/>
</dbReference>
<dbReference type="PANTHER" id="PTHR13430:SF4">
    <property type="entry name" value="AUTOPHAGY-RELATED PROTEIN 13"/>
    <property type="match status" value="1"/>
</dbReference>
<comment type="similarity">
    <text evidence="2 4">Belongs to the ATG13 family. Metazoan subfamily.</text>
</comment>
<keyword evidence="3 4" id="KW-0072">Autophagy</keyword>
<dbReference type="PANTHER" id="PTHR13430">
    <property type="match status" value="1"/>
</dbReference>
<protein>
    <recommendedName>
        <fullName evidence="4">Autophagy-related protein 13</fullName>
    </recommendedName>
</protein>
<feature type="region of interest" description="Disordered" evidence="5">
    <location>
        <begin position="263"/>
        <end position="332"/>
    </location>
</feature>
<dbReference type="Pfam" id="PF10033">
    <property type="entry name" value="ATG13"/>
    <property type="match status" value="1"/>
</dbReference>
<gene>
    <name evidence="7" type="primary">atg13</name>
    <name evidence="7" type="ORF">GWK47_024307</name>
</gene>
<comment type="caution">
    <text evidence="7">The sequence shown here is derived from an EMBL/GenBank/DDBJ whole genome shotgun (WGS) entry which is preliminary data.</text>
</comment>
<accession>A0A8J4XLQ3</accession>
<dbReference type="GO" id="GO:0000407">
    <property type="term" value="C:phagophore assembly site"/>
    <property type="evidence" value="ECO:0007669"/>
    <property type="project" value="UniProtKB-SubCell"/>
</dbReference>
<evidence type="ECO:0000256" key="3">
    <source>
        <dbReference type="ARBA" id="ARBA00023006"/>
    </source>
</evidence>
<keyword evidence="8" id="KW-1185">Reference proteome</keyword>
<feature type="compositionally biased region" description="Low complexity" evidence="5">
    <location>
        <begin position="308"/>
        <end position="318"/>
    </location>
</feature>
<dbReference type="Gene3D" id="3.30.900.10">
    <property type="entry name" value="HORMA domain"/>
    <property type="match status" value="1"/>
</dbReference>
<dbReference type="InterPro" id="IPR018731">
    <property type="entry name" value="Atg13_N"/>
</dbReference>
<evidence type="ECO:0000256" key="4">
    <source>
        <dbReference type="RuleBase" id="RU361214"/>
    </source>
</evidence>
<dbReference type="EMBL" id="JACEEZ010024922">
    <property type="protein sequence ID" value="KAG0706569.1"/>
    <property type="molecule type" value="Genomic_DNA"/>
</dbReference>
<dbReference type="GO" id="GO:0000423">
    <property type="term" value="P:mitophagy"/>
    <property type="evidence" value="ECO:0007669"/>
    <property type="project" value="TreeGrafter"/>
</dbReference>
<dbReference type="InterPro" id="IPR040182">
    <property type="entry name" value="ATG13"/>
</dbReference>
<name>A0A8J4XLQ3_CHIOP</name>
<dbReference type="Proteomes" id="UP000770661">
    <property type="component" value="Unassembled WGS sequence"/>
</dbReference>
<dbReference type="GO" id="GO:0034497">
    <property type="term" value="P:protein localization to phagophore assembly site"/>
    <property type="evidence" value="ECO:0007669"/>
    <property type="project" value="TreeGrafter"/>
</dbReference>
<proteinExistence type="inferred from homology"/>
<evidence type="ECO:0000256" key="1">
    <source>
        <dbReference type="ARBA" id="ARBA00004329"/>
    </source>
</evidence>
<reference evidence="7" key="1">
    <citation type="submission" date="2020-07" db="EMBL/GenBank/DDBJ databases">
        <title>The High-quality genome of the commercially important snow crab, Chionoecetes opilio.</title>
        <authorList>
            <person name="Jeong J.-H."/>
            <person name="Ryu S."/>
        </authorList>
    </citation>
    <scope>NUCLEOTIDE SEQUENCE</scope>
    <source>
        <strain evidence="7">MADBK_172401_WGS</strain>
        <tissue evidence="7">Digestive gland</tissue>
    </source>
</reference>
<feature type="compositionally biased region" description="Basic and acidic residues" evidence="5">
    <location>
        <begin position="263"/>
        <end position="274"/>
    </location>
</feature>
<evidence type="ECO:0000256" key="5">
    <source>
        <dbReference type="SAM" id="MobiDB-lite"/>
    </source>
</evidence>
<dbReference type="AlphaFoldDB" id="A0A8J4XLQ3"/>
<dbReference type="GO" id="GO:1990316">
    <property type="term" value="C:Atg1/ULK1 kinase complex"/>
    <property type="evidence" value="ECO:0007669"/>
    <property type="project" value="InterPro"/>
</dbReference>
<comment type="subcellular location">
    <subcellularLocation>
        <location evidence="1">Preautophagosomal structure</location>
    </subcellularLocation>
</comment>
<sequence>MLPSRPTYRHHHDLATSLPSILQDYLYGVSPRWPRSRPGVNLGRMSRSLSPEDRRELGRLTKILTQKVVQVVVQSRLGEKAHTRSKSPAQGCDWFNLGIDDMGEIQLQTKRGLGGHLPEKGKPLVVEILLKTPAADSLVLELWTLTVLDACDTSPARINPTIYNRMTVLLKSLLAVTRICPAYKLAFRQGPDSFIICYRVYLGDPDYECLGENSVKARLGQVTTPEFTLLLCVSYRTQITLAAPVRSPSHDPIMLKSDHFKPEISPRHCRRGADRGTGTDSSEATQTSDESQDAGRFFTTSPPDHPSTPRSRTSSVSSNRGHTQQQHPVERKVSVAFVDAKPTKPDDFFLPDIPFSNLLTSTLVEVPTKGEREAPPPQTQVVDQSDCGASVGNTKITDLVFADDAVIFAESLEVLVMALEALHEEAKPLGLEVSWLKTKVQDKVCSGAGTAEGGEKVAMTASDGSHKSTASAQLKEEADFVMVELKTPFAATQEAGNDLGTFYRECQNAPQLRMFADTPEDEISDLAEQLLTFEGYVDDYNELVRSLHSEDSPGSSQ</sequence>
<evidence type="ECO:0000259" key="6">
    <source>
        <dbReference type="Pfam" id="PF10033"/>
    </source>
</evidence>
<feature type="compositionally biased region" description="Polar residues" evidence="5">
    <location>
        <begin position="278"/>
        <end position="289"/>
    </location>
</feature>
<dbReference type="GO" id="GO:0034727">
    <property type="term" value="P:piecemeal microautophagy of the nucleus"/>
    <property type="evidence" value="ECO:0007669"/>
    <property type="project" value="TreeGrafter"/>
</dbReference>
<evidence type="ECO:0000313" key="7">
    <source>
        <dbReference type="EMBL" id="KAG0706569.1"/>
    </source>
</evidence>
<organism evidence="7 8">
    <name type="scientific">Chionoecetes opilio</name>
    <name type="common">Atlantic snow crab</name>
    <name type="synonym">Cancer opilio</name>
    <dbReference type="NCBI Taxonomy" id="41210"/>
    <lineage>
        <taxon>Eukaryota</taxon>
        <taxon>Metazoa</taxon>
        <taxon>Ecdysozoa</taxon>
        <taxon>Arthropoda</taxon>
        <taxon>Crustacea</taxon>
        <taxon>Multicrustacea</taxon>
        <taxon>Malacostraca</taxon>
        <taxon>Eumalacostraca</taxon>
        <taxon>Eucarida</taxon>
        <taxon>Decapoda</taxon>
        <taxon>Pleocyemata</taxon>
        <taxon>Brachyura</taxon>
        <taxon>Eubrachyura</taxon>
        <taxon>Majoidea</taxon>
        <taxon>Majidae</taxon>
        <taxon>Chionoecetes</taxon>
    </lineage>
</organism>
<evidence type="ECO:0000256" key="2">
    <source>
        <dbReference type="ARBA" id="ARBA00007341"/>
    </source>
</evidence>